<proteinExistence type="predicted"/>
<dbReference type="Proteomes" id="UP001165960">
    <property type="component" value="Unassembled WGS sequence"/>
</dbReference>
<protein>
    <submittedName>
        <fullName evidence="1">Uncharacterized protein</fullName>
    </submittedName>
</protein>
<comment type="caution">
    <text evidence="1">The sequence shown here is derived from an EMBL/GenBank/DDBJ whole genome shotgun (WGS) entry which is preliminary data.</text>
</comment>
<gene>
    <name evidence="1" type="ORF">DSO57_1031132</name>
</gene>
<sequence>MNEAKPVVARPYLAQAHYLPVLVDSSEEATELTKALFQNVTVSLPLQTMYKEIPALKCMLAKWEKELEVAQDVLAVLPPFGKDTTCMEVLIQKVKIKAILDMSSPVNVVFFVNAAIHHVLILLLLGYFKDKSLSFAFTL</sequence>
<dbReference type="EMBL" id="QTSX02003771">
    <property type="protein sequence ID" value="KAJ9068191.1"/>
    <property type="molecule type" value="Genomic_DNA"/>
</dbReference>
<evidence type="ECO:0000313" key="1">
    <source>
        <dbReference type="EMBL" id="KAJ9068191.1"/>
    </source>
</evidence>
<accession>A0ACC2T0P5</accession>
<evidence type="ECO:0000313" key="2">
    <source>
        <dbReference type="Proteomes" id="UP001165960"/>
    </source>
</evidence>
<organism evidence="1 2">
    <name type="scientific">Entomophthora muscae</name>
    <dbReference type="NCBI Taxonomy" id="34485"/>
    <lineage>
        <taxon>Eukaryota</taxon>
        <taxon>Fungi</taxon>
        <taxon>Fungi incertae sedis</taxon>
        <taxon>Zoopagomycota</taxon>
        <taxon>Entomophthoromycotina</taxon>
        <taxon>Entomophthoromycetes</taxon>
        <taxon>Entomophthorales</taxon>
        <taxon>Entomophthoraceae</taxon>
        <taxon>Entomophthora</taxon>
    </lineage>
</organism>
<keyword evidence="2" id="KW-1185">Reference proteome</keyword>
<name>A0ACC2T0P5_9FUNG</name>
<reference evidence="1" key="1">
    <citation type="submission" date="2022-04" db="EMBL/GenBank/DDBJ databases">
        <title>Genome of the entomopathogenic fungus Entomophthora muscae.</title>
        <authorList>
            <person name="Elya C."/>
            <person name="Lovett B.R."/>
            <person name="Lee E."/>
            <person name="Macias A.M."/>
            <person name="Hajek A.E."/>
            <person name="De Bivort B.L."/>
            <person name="Kasson M.T."/>
            <person name="De Fine Licht H.H."/>
            <person name="Stajich J.E."/>
        </authorList>
    </citation>
    <scope>NUCLEOTIDE SEQUENCE</scope>
    <source>
        <strain evidence="1">Berkeley</strain>
    </source>
</reference>